<dbReference type="GO" id="GO:0005737">
    <property type="term" value="C:cytoplasm"/>
    <property type="evidence" value="ECO:0007669"/>
    <property type="project" value="TreeGrafter"/>
</dbReference>
<evidence type="ECO:0000256" key="1">
    <source>
        <dbReference type="ARBA" id="ARBA00023002"/>
    </source>
</evidence>
<dbReference type="GO" id="GO:0016491">
    <property type="term" value="F:oxidoreductase activity"/>
    <property type="evidence" value="ECO:0007669"/>
    <property type="project" value="UniProtKB-KW"/>
</dbReference>
<keyword evidence="1" id="KW-0560">Oxidoreductase</keyword>
<dbReference type="EMBL" id="FNYD01000007">
    <property type="protein sequence ID" value="SEJ78451.1"/>
    <property type="molecule type" value="Genomic_DNA"/>
</dbReference>
<organism evidence="3 4">
    <name type="scientific">Cribrihabitans marinus</name>
    <dbReference type="NCBI Taxonomy" id="1227549"/>
    <lineage>
        <taxon>Bacteria</taxon>
        <taxon>Pseudomonadati</taxon>
        <taxon>Pseudomonadota</taxon>
        <taxon>Alphaproteobacteria</taxon>
        <taxon>Rhodobacterales</taxon>
        <taxon>Paracoccaceae</taxon>
        <taxon>Cribrihabitans</taxon>
    </lineage>
</organism>
<dbReference type="Gene3D" id="3.50.50.60">
    <property type="entry name" value="FAD/NAD(P)-binding domain"/>
    <property type="match status" value="1"/>
</dbReference>
<name>A0A1H7BLF8_9RHOB</name>
<dbReference type="RefSeq" id="WP_092367502.1">
    <property type="nucleotide sequence ID" value="NZ_BMGV01000007.1"/>
</dbReference>
<feature type="domain" description="FAD dependent oxidoreductase" evidence="2">
    <location>
        <begin position="29"/>
        <end position="379"/>
    </location>
</feature>
<gene>
    <name evidence="3" type="ORF">SAMN05444007_10798</name>
</gene>
<protein>
    <submittedName>
        <fullName evidence="3">Glycine/D-amino acid oxidase</fullName>
    </submittedName>
</protein>
<dbReference type="Gene3D" id="3.30.9.10">
    <property type="entry name" value="D-Amino Acid Oxidase, subunit A, domain 2"/>
    <property type="match status" value="1"/>
</dbReference>
<dbReference type="InterPro" id="IPR006076">
    <property type="entry name" value="FAD-dep_OxRdtase"/>
</dbReference>
<evidence type="ECO:0000313" key="4">
    <source>
        <dbReference type="Proteomes" id="UP000199379"/>
    </source>
</evidence>
<dbReference type="InterPro" id="IPR036188">
    <property type="entry name" value="FAD/NAD-bd_sf"/>
</dbReference>
<evidence type="ECO:0000313" key="3">
    <source>
        <dbReference type="EMBL" id="SEJ78451.1"/>
    </source>
</evidence>
<dbReference type="OrthoDB" id="9806601at2"/>
<dbReference type="PANTHER" id="PTHR13847">
    <property type="entry name" value="SARCOSINE DEHYDROGENASE-RELATED"/>
    <property type="match status" value="1"/>
</dbReference>
<dbReference type="PRINTS" id="PR00411">
    <property type="entry name" value="PNDRDTASEI"/>
</dbReference>
<accession>A0A1H7BLF8</accession>
<reference evidence="3 4" key="1">
    <citation type="submission" date="2016-10" db="EMBL/GenBank/DDBJ databases">
        <authorList>
            <person name="de Groot N.N."/>
        </authorList>
    </citation>
    <scope>NUCLEOTIDE SEQUENCE [LARGE SCALE GENOMIC DNA]</scope>
    <source>
        <strain evidence="3 4">DSM 29340</strain>
    </source>
</reference>
<proteinExistence type="predicted"/>
<evidence type="ECO:0000259" key="2">
    <source>
        <dbReference type="Pfam" id="PF01266"/>
    </source>
</evidence>
<sequence length="423" mass="43933">MTTQADNLWHVTSREAVDAPPLTEDARADLAVIGGGFSGLSAALHAARAGARVCLVEAREIGHGGSGRNVGLVNAGLWLPPDDIRTHLGDEDGDRLIALLAGAPDLVFDLIDRHAIACEPVRAGTLHCAHAPSGLADLNRRHAQLTAGGAPVTLLSASEAQARTGSPAVHGALFDPRAGTIQPLAYAQGLARAARQAGVQIHATTPALSINRDGDSWRIVTPRAEIRAGAVIRATGAYQTDLQGSAAEHARVNFFQYATAPLSADQRQRILPGGEGCWDTALVMSSFRTDAAGRLILGGMGDPGHAAGAIHAAWARRKLARLFPDLADLPLQQGWCGRIAMTSDHLPKLTRPGPNALAVQGYSGRGIAPGTLFGKAMAESLLGGSDSGLPVPVVDSHAERLTTARSVFFEAGATLAHLVGARL</sequence>
<dbReference type="Proteomes" id="UP000199379">
    <property type="component" value="Unassembled WGS sequence"/>
</dbReference>
<dbReference type="SUPFAM" id="SSF51905">
    <property type="entry name" value="FAD/NAD(P)-binding domain"/>
    <property type="match status" value="1"/>
</dbReference>
<dbReference type="PANTHER" id="PTHR13847:SF281">
    <property type="entry name" value="FAD DEPENDENT OXIDOREDUCTASE DOMAIN-CONTAINING PROTEIN"/>
    <property type="match status" value="1"/>
</dbReference>
<dbReference type="AlphaFoldDB" id="A0A1H7BLF8"/>
<keyword evidence="4" id="KW-1185">Reference proteome</keyword>
<dbReference type="Pfam" id="PF01266">
    <property type="entry name" value="DAO"/>
    <property type="match status" value="1"/>
</dbReference>
<dbReference type="STRING" id="1227549.SAMN05444007_10798"/>